<evidence type="ECO:0000313" key="5">
    <source>
        <dbReference type="EMBL" id="MCR1898283.1"/>
    </source>
</evidence>
<organism evidence="5 6">
    <name type="scientific">Irregularibacter muris</name>
    <dbReference type="NCBI Taxonomy" id="1796619"/>
    <lineage>
        <taxon>Bacteria</taxon>
        <taxon>Bacillati</taxon>
        <taxon>Bacillota</taxon>
        <taxon>Clostridia</taxon>
        <taxon>Eubacteriales</taxon>
        <taxon>Eubacteriaceae</taxon>
        <taxon>Irregularibacter</taxon>
    </lineage>
</organism>
<dbReference type="RefSeq" id="WP_257529757.1">
    <property type="nucleotide sequence ID" value="NZ_JANKAS010000003.1"/>
</dbReference>
<comment type="similarity">
    <text evidence="1">Belongs to the zinc-associated anti-sigma factor (ZAS) superfamily. Anti-sigma-W factor family.</text>
</comment>
<dbReference type="Pfam" id="PF13490">
    <property type="entry name" value="zf-HC2"/>
    <property type="match status" value="1"/>
</dbReference>
<dbReference type="Gene3D" id="1.10.10.1320">
    <property type="entry name" value="Anti-sigma factor, zinc-finger domain"/>
    <property type="match status" value="1"/>
</dbReference>
<proteinExistence type="inferred from homology"/>
<evidence type="ECO:0000313" key="6">
    <source>
        <dbReference type="Proteomes" id="UP001205748"/>
    </source>
</evidence>
<feature type="domain" description="Putative zinc-finger" evidence="4">
    <location>
        <begin position="3"/>
        <end position="37"/>
    </location>
</feature>
<evidence type="ECO:0000256" key="3">
    <source>
        <dbReference type="SAM" id="Phobius"/>
    </source>
</evidence>
<evidence type="ECO:0000259" key="4">
    <source>
        <dbReference type="Pfam" id="PF13490"/>
    </source>
</evidence>
<dbReference type="Proteomes" id="UP001205748">
    <property type="component" value="Unassembled WGS sequence"/>
</dbReference>
<keyword evidence="3" id="KW-0472">Membrane</keyword>
<keyword evidence="3" id="KW-0812">Transmembrane</keyword>
<sequence length="157" mass="18156">MDCTIIRLNLELFEKGELDEQRQKGMEEHLRMCPQCAEELKEIQTINALLDKIEIPQLPDNFTMNIMNKINKLQGTTNKTTNHWQNFRKWGISFVAAGFIMLLLNFTSLGTTIATLSTNLEYKPININKIMEYSPASLLNKGLEQLNLHRENMENRG</sequence>
<evidence type="ECO:0000256" key="2">
    <source>
        <dbReference type="ARBA" id="ARBA00024438"/>
    </source>
</evidence>
<reference evidence="5" key="1">
    <citation type="submission" date="2022-07" db="EMBL/GenBank/DDBJ databases">
        <title>Enhanced cultured diversity of the mouse gut microbiota enables custom-made synthetic communities.</title>
        <authorList>
            <person name="Afrizal A."/>
        </authorList>
    </citation>
    <scope>NUCLEOTIDE SEQUENCE</scope>
    <source>
        <strain evidence="5">DSM 28593</strain>
    </source>
</reference>
<accession>A0AAE3HGQ1</accession>
<feature type="transmembrane region" description="Helical" evidence="3">
    <location>
        <begin position="90"/>
        <end position="116"/>
    </location>
</feature>
<dbReference type="InterPro" id="IPR027383">
    <property type="entry name" value="Znf_put"/>
</dbReference>
<gene>
    <name evidence="5" type="ORF">NSA47_04680</name>
</gene>
<keyword evidence="6" id="KW-1185">Reference proteome</keyword>
<dbReference type="EMBL" id="JANKAS010000003">
    <property type="protein sequence ID" value="MCR1898283.1"/>
    <property type="molecule type" value="Genomic_DNA"/>
</dbReference>
<dbReference type="AlphaFoldDB" id="A0AAE3HGQ1"/>
<name>A0AAE3HGQ1_9FIRM</name>
<evidence type="ECO:0000256" key="1">
    <source>
        <dbReference type="ARBA" id="ARBA00024353"/>
    </source>
</evidence>
<dbReference type="InterPro" id="IPR041916">
    <property type="entry name" value="Anti_sigma_zinc_sf"/>
</dbReference>
<comment type="caution">
    <text evidence="5">The sequence shown here is derived from an EMBL/GenBank/DDBJ whole genome shotgun (WGS) entry which is preliminary data.</text>
</comment>
<protein>
    <recommendedName>
        <fullName evidence="2">Anti-sigma-W factor RsiW</fullName>
    </recommendedName>
</protein>
<keyword evidence="3" id="KW-1133">Transmembrane helix</keyword>